<feature type="transmembrane region" description="Helical" evidence="2">
    <location>
        <begin position="6"/>
        <end position="24"/>
    </location>
</feature>
<evidence type="ECO:0000256" key="2">
    <source>
        <dbReference type="SAM" id="Phobius"/>
    </source>
</evidence>
<gene>
    <name evidence="4" type="ORF">SAMN04244573_01327</name>
    <name evidence="3" type="ORF">SAMN04244579_02233</name>
</gene>
<dbReference type="RefSeq" id="WP_090620542.1">
    <property type="nucleotide sequence ID" value="NZ_FNYO01000023.1"/>
</dbReference>
<evidence type="ECO:0000313" key="4">
    <source>
        <dbReference type="EMBL" id="SEQ29614.1"/>
    </source>
</evidence>
<dbReference type="EMBL" id="FNYO01000023">
    <property type="protein sequence ID" value="SEI85550.1"/>
    <property type="molecule type" value="Genomic_DNA"/>
</dbReference>
<evidence type="ECO:0000313" key="3">
    <source>
        <dbReference type="EMBL" id="SEI85550.1"/>
    </source>
</evidence>
<evidence type="ECO:0000313" key="5">
    <source>
        <dbReference type="Proteomes" id="UP000199005"/>
    </source>
</evidence>
<evidence type="ECO:0000313" key="6">
    <source>
        <dbReference type="Proteomes" id="UP000199267"/>
    </source>
</evidence>
<dbReference type="STRING" id="170623.SAMN04244579_02233"/>
<sequence length="68" mass="7250">MIADPIVSSALVVVLLAFSVYLATGPRRPASGPDIPENDMPRAETNPSGRDEGAKLPVLYRGKRSLCI</sequence>
<accession>A0A1H6UBE6</accession>
<protein>
    <submittedName>
        <fullName evidence="3">Uncharacterized protein</fullName>
    </submittedName>
</protein>
<keyword evidence="2" id="KW-0812">Transmembrane</keyword>
<proteinExistence type="predicted"/>
<reference evidence="5 6" key="1">
    <citation type="submission" date="2016-10" db="EMBL/GenBank/DDBJ databases">
        <authorList>
            <person name="de Groot N.N."/>
        </authorList>
    </citation>
    <scope>NUCLEOTIDE SEQUENCE [LARGE SCALE GENOMIC DNA]</scope>
    <source>
        <strain evidence="3 5">DSM 1041</strain>
        <strain evidence="4 6">DSM 378</strain>
    </source>
</reference>
<dbReference type="AlphaFoldDB" id="A0A1H6UBE6"/>
<dbReference type="EMBL" id="FOFJ01000009">
    <property type="protein sequence ID" value="SEQ29614.1"/>
    <property type="molecule type" value="Genomic_DNA"/>
</dbReference>
<dbReference type="Proteomes" id="UP000199005">
    <property type="component" value="Unassembled WGS sequence"/>
</dbReference>
<keyword evidence="2" id="KW-0472">Membrane</keyword>
<name>A0A1H6UBE6_9GAMM</name>
<evidence type="ECO:0000256" key="1">
    <source>
        <dbReference type="SAM" id="MobiDB-lite"/>
    </source>
</evidence>
<keyword evidence="2" id="KW-1133">Transmembrane helix</keyword>
<feature type="region of interest" description="Disordered" evidence="1">
    <location>
        <begin position="24"/>
        <end position="54"/>
    </location>
</feature>
<organism evidence="3 5">
    <name type="scientific">Azotobacter beijerinckii</name>
    <dbReference type="NCBI Taxonomy" id="170623"/>
    <lineage>
        <taxon>Bacteria</taxon>
        <taxon>Pseudomonadati</taxon>
        <taxon>Pseudomonadota</taxon>
        <taxon>Gammaproteobacteria</taxon>
        <taxon>Pseudomonadales</taxon>
        <taxon>Pseudomonadaceae</taxon>
        <taxon>Azotobacter</taxon>
    </lineage>
</organism>
<dbReference type="Proteomes" id="UP000199267">
    <property type="component" value="Unassembled WGS sequence"/>
</dbReference>